<accession>A0A9P9DL80</accession>
<keyword evidence="4" id="KW-1185">Reference proteome</keyword>
<feature type="transmembrane region" description="Helical" evidence="2">
    <location>
        <begin position="106"/>
        <end position="126"/>
    </location>
</feature>
<feature type="transmembrane region" description="Helical" evidence="2">
    <location>
        <begin position="741"/>
        <end position="762"/>
    </location>
</feature>
<dbReference type="PANTHER" id="PTHR37544">
    <property type="entry name" value="SPRAY-RELATED"/>
    <property type="match status" value="1"/>
</dbReference>
<evidence type="ECO:0000256" key="1">
    <source>
        <dbReference type="SAM" id="MobiDB-lite"/>
    </source>
</evidence>
<keyword evidence="2" id="KW-1133">Transmembrane helix</keyword>
<proteinExistence type="predicted"/>
<feature type="transmembrane region" description="Helical" evidence="2">
    <location>
        <begin position="1250"/>
        <end position="1274"/>
    </location>
</feature>
<evidence type="ECO:0000313" key="3">
    <source>
        <dbReference type="EMBL" id="KAH7121002.1"/>
    </source>
</evidence>
<feature type="transmembrane region" description="Helical" evidence="2">
    <location>
        <begin position="696"/>
        <end position="714"/>
    </location>
</feature>
<feature type="compositionally biased region" description="Polar residues" evidence="1">
    <location>
        <begin position="67"/>
        <end position="87"/>
    </location>
</feature>
<feature type="transmembrane region" description="Helical" evidence="2">
    <location>
        <begin position="146"/>
        <end position="166"/>
    </location>
</feature>
<name>A0A9P9DL80_9PLEO</name>
<comment type="caution">
    <text evidence="3">The sequence shown here is derived from an EMBL/GenBank/DDBJ whole genome shotgun (WGS) entry which is preliminary data.</text>
</comment>
<feature type="region of interest" description="Disordered" evidence="1">
    <location>
        <begin position="60"/>
        <end position="87"/>
    </location>
</feature>
<evidence type="ECO:0000256" key="2">
    <source>
        <dbReference type="SAM" id="Phobius"/>
    </source>
</evidence>
<dbReference type="Proteomes" id="UP000700596">
    <property type="component" value="Unassembled WGS sequence"/>
</dbReference>
<feature type="transmembrane region" description="Helical" evidence="2">
    <location>
        <begin position="215"/>
        <end position="239"/>
    </location>
</feature>
<dbReference type="OrthoDB" id="3248909at2759"/>
<evidence type="ECO:0000313" key="4">
    <source>
        <dbReference type="Proteomes" id="UP000700596"/>
    </source>
</evidence>
<gene>
    <name evidence="3" type="ORF">B0J11DRAFT_569779</name>
</gene>
<dbReference type="EMBL" id="JAGMWT010000010">
    <property type="protein sequence ID" value="KAH7121002.1"/>
    <property type="molecule type" value="Genomic_DNA"/>
</dbReference>
<dbReference type="PANTHER" id="PTHR37544:SF3">
    <property type="entry name" value="SPRAY"/>
    <property type="match status" value="1"/>
</dbReference>
<reference evidence="3" key="1">
    <citation type="journal article" date="2021" name="Nat. Commun.">
        <title>Genetic determinants of endophytism in the Arabidopsis root mycobiome.</title>
        <authorList>
            <person name="Mesny F."/>
            <person name="Miyauchi S."/>
            <person name="Thiergart T."/>
            <person name="Pickel B."/>
            <person name="Atanasova L."/>
            <person name="Karlsson M."/>
            <person name="Huettel B."/>
            <person name="Barry K.W."/>
            <person name="Haridas S."/>
            <person name="Chen C."/>
            <person name="Bauer D."/>
            <person name="Andreopoulos W."/>
            <person name="Pangilinan J."/>
            <person name="LaButti K."/>
            <person name="Riley R."/>
            <person name="Lipzen A."/>
            <person name="Clum A."/>
            <person name="Drula E."/>
            <person name="Henrissat B."/>
            <person name="Kohler A."/>
            <person name="Grigoriev I.V."/>
            <person name="Martin F.M."/>
            <person name="Hacquard S."/>
        </authorList>
    </citation>
    <scope>NUCLEOTIDE SEQUENCE</scope>
    <source>
        <strain evidence="3">MPI-CAGE-CH-0243</strain>
    </source>
</reference>
<organism evidence="3 4">
    <name type="scientific">Dendryphion nanum</name>
    <dbReference type="NCBI Taxonomy" id="256645"/>
    <lineage>
        <taxon>Eukaryota</taxon>
        <taxon>Fungi</taxon>
        <taxon>Dikarya</taxon>
        <taxon>Ascomycota</taxon>
        <taxon>Pezizomycotina</taxon>
        <taxon>Dothideomycetes</taxon>
        <taxon>Pleosporomycetidae</taxon>
        <taxon>Pleosporales</taxon>
        <taxon>Torulaceae</taxon>
        <taxon>Dendryphion</taxon>
    </lineage>
</organism>
<protein>
    <submittedName>
        <fullName evidence="3">Uncharacterized protein</fullName>
    </submittedName>
</protein>
<keyword evidence="2" id="KW-0812">Transmembrane</keyword>
<feature type="transmembrane region" description="Helical" evidence="2">
    <location>
        <begin position="584"/>
        <end position="604"/>
    </location>
</feature>
<keyword evidence="2" id="KW-0472">Membrane</keyword>
<dbReference type="InterPro" id="IPR021840">
    <property type="entry name" value="DUF3433"/>
</dbReference>
<sequence length="1373" mass="152446">MAYHQVPGDLDTTTRTSVLTPSSSVHAVSIGRERSVSTGGTNYRSEHLVSPVSPLLSEFEHHKRRNQSPQNAPVTVTQTRDEMGTTNTSPSYTWLPYTLRRTFTSIMCLISCLLSLAIALLCWYSARHNGLGTDDNSRALLIGWRYTPTILAVFFSQAMVMIFEDIKRTEPFARMARSTKPVEAANSLLYKPKAWWTTLVEGFSRRKNGGRVGWILVYSSLATAFSSLVIATLSSSLLIPEAVVLRQPATFNRPLAGSNGNITLDPVRDVYLRTMSNFLYNMSTSMWISDNHVVTPFWHASTGHGLLPPVNGAWEADTTIYQVESSCVDMSIKERFGSNNFTLPNGKSIGRRKGVKLQSDDGCSLLVFEAGYDFGLDGGIVWTNVTSTYYTDYGSTIMSVFADEKCMGRDLLFISEPWYHRNGTSDVPLSSFNAKAELCTTKYYQATMPVVVSTSQANSSASFETSELMMRRQEVTAKTLDRTIMDSHTFSSDWRVYLATEEMGFNSQRTATGGISSLLAMKYGYNLTALMMNPVVFQDATKLRERFALELLDASLSSPKVQVGELGLGTSAIIRRRILIVTEVAIALSILLFLSSGYLGYLALNTARNRRPLGLSRDPATVMGLGSTFDVKSSLASTLRASAQDKVQGVQILKEKSYRMINGTIVEQGNPARISTGTKAAKVDQDPRPPILRSRILIPFFLLLIAICAILIVLHDLAEGQRLYRSAFVFKVDLKVFRASFSPHSVIAALLAVIISLSWNAIDETIRIHQPYLSLMKKPTSRGNQLSYQSTYWIWATARALRNRHWILALVTLGTTLSQVRKSNDYPNAQAIRFKHFRLVIHWPRSNIQQTSPLLWTLDEWSFTPVDLNNLPTGSIRQNVGDKDPSSPLEEFYSSTNVSLSTSALRARLDCTPIPTTNTSTWAPDLSTFQYFNAVNTKNSTGFILTPKLFDNTPYNTTILSNTRLPTCCTNATAKQGRAVIAYWSPPTDEYYRDGNDHLRKRNGTHWPRPFTIKWIVGAADMGNFSWPMTSPQGIPRGSNAPFIYFPTRPSIQALQCTPVIERARAQVTVAQNSGAVLGYEILGSPERAVEAWEHGLDINVTTSSSSSSSSSSNDTETVKTSYAALFMSTLLTAAGNYGLPEESYLPERNGALRFRIRDAVLGLNMDFMSYANYLLAEREPEGLLDADLLQKRSEFVFRTFFQHFVSRGRWFDGGAVVWEGGEGTGARGKLDATVTERIDVLTMSEAGTWLSVVILLLLCLILIVLIISLRFVYPRGSPLRKIECLADALVLIAGSEVLMGIVGDQGPEGLEGVVTRLGWFQDGRGVVGWGIEVGDRRVEWVDRDKGTVAKKVEWRFWEGRGGERGKGVYSRP</sequence>
<dbReference type="Pfam" id="PF11915">
    <property type="entry name" value="DUF3433"/>
    <property type="match status" value="2"/>
</dbReference>